<protein>
    <submittedName>
        <fullName evidence="1">Uncharacterized protein</fullName>
    </submittedName>
</protein>
<name>A0A5B7JR45_PORTR</name>
<sequence>MRCKYSRERRKLSPRVNGLKETHVNRVAQKTRFTEGYLESCFQPSDKRPRMNTPMDFH</sequence>
<dbReference type="EMBL" id="VSRR010099994">
    <property type="protein sequence ID" value="MPC94824.1"/>
    <property type="molecule type" value="Genomic_DNA"/>
</dbReference>
<reference evidence="1 2" key="1">
    <citation type="submission" date="2019-05" db="EMBL/GenBank/DDBJ databases">
        <title>Another draft genome of Portunus trituberculatus and its Hox gene families provides insights of decapod evolution.</title>
        <authorList>
            <person name="Jeong J.-H."/>
            <person name="Song I."/>
            <person name="Kim S."/>
            <person name="Choi T."/>
            <person name="Kim D."/>
            <person name="Ryu S."/>
            <person name="Kim W."/>
        </authorList>
    </citation>
    <scope>NUCLEOTIDE SEQUENCE [LARGE SCALE GENOMIC DNA]</scope>
    <source>
        <tissue evidence="1">Muscle</tissue>
    </source>
</reference>
<organism evidence="1 2">
    <name type="scientific">Portunus trituberculatus</name>
    <name type="common">Swimming crab</name>
    <name type="synonym">Neptunus trituberculatus</name>
    <dbReference type="NCBI Taxonomy" id="210409"/>
    <lineage>
        <taxon>Eukaryota</taxon>
        <taxon>Metazoa</taxon>
        <taxon>Ecdysozoa</taxon>
        <taxon>Arthropoda</taxon>
        <taxon>Crustacea</taxon>
        <taxon>Multicrustacea</taxon>
        <taxon>Malacostraca</taxon>
        <taxon>Eumalacostraca</taxon>
        <taxon>Eucarida</taxon>
        <taxon>Decapoda</taxon>
        <taxon>Pleocyemata</taxon>
        <taxon>Brachyura</taxon>
        <taxon>Eubrachyura</taxon>
        <taxon>Portunoidea</taxon>
        <taxon>Portunidae</taxon>
        <taxon>Portuninae</taxon>
        <taxon>Portunus</taxon>
    </lineage>
</organism>
<evidence type="ECO:0000313" key="1">
    <source>
        <dbReference type="EMBL" id="MPC94824.1"/>
    </source>
</evidence>
<evidence type="ECO:0000313" key="2">
    <source>
        <dbReference type="Proteomes" id="UP000324222"/>
    </source>
</evidence>
<accession>A0A5B7JR45</accession>
<keyword evidence="2" id="KW-1185">Reference proteome</keyword>
<dbReference type="Proteomes" id="UP000324222">
    <property type="component" value="Unassembled WGS sequence"/>
</dbReference>
<dbReference type="AlphaFoldDB" id="A0A5B7JR45"/>
<proteinExistence type="predicted"/>
<comment type="caution">
    <text evidence="1">The sequence shown here is derived from an EMBL/GenBank/DDBJ whole genome shotgun (WGS) entry which is preliminary data.</text>
</comment>
<gene>
    <name evidence="1" type="ORF">E2C01_090010</name>
</gene>